<dbReference type="PANTHER" id="PTHR43355">
    <property type="entry name" value="FLAVIN REDUCTASE (NADPH)"/>
    <property type="match status" value="1"/>
</dbReference>
<dbReference type="Proteomes" id="UP000601361">
    <property type="component" value="Unassembled WGS sequence"/>
</dbReference>
<dbReference type="PANTHER" id="PTHR43355:SF2">
    <property type="entry name" value="FLAVIN REDUCTASE (NADPH)"/>
    <property type="match status" value="1"/>
</dbReference>
<evidence type="ECO:0000313" key="2">
    <source>
        <dbReference type="EMBL" id="GGG58616.1"/>
    </source>
</evidence>
<organism evidence="2 3">
    <name type="scientific">Hymenobacter glacieicola</name>
    <dbReference type="NCBI Taxonomy" id="1562124"/>
    <lineage>
        <taxon>Bacteria</taxon>
        <taxon>Pseudomonadati</taxon>
        <taxon>Bacteroidota</taxon>
        <taxon>Cytophagia</taxon>
        <taxon>Cytophagales</taxon>
        <taxon>Hymenobacteraceae</taxon>
        <taxon>Hymenobacter</taxon>
    </lineage>
</organism>
<evidence type="ECO:0000313" key="3">
    <source>
        <dbReference type="Proteomes" id="UP000601361"/>
    </source>
</evidence>
<proteinExistence type="predicted"/>
<protein>
    <recommendedName>
        <fullName evidence="1">NAD(P)-binding domain-containing protein</fullName>
    </recommendedName>
</protein>
<dbReference type="Pfam" id="PF13460">
    <property type="entry name" value="NAD_binding_10"/>
    <property type="match status" value="1"/>
</dbReference>
<evidence type="ECO:0000259" key="1">
    <source>
        <dbReference type="Pfam" id="PF13460"/>
    </source>
</evidence>
<dbReference type="Gene3D" id="3.40.50.720">
    <property type="entry name" value="NAD(P)-binding Rossmann-like Domain"/>
    <property type="match status" value="1"/>
</dbReference>
<keyword evidence="3" id="KW-1185">Reference proteome</keyword>
<feature type="domain" description="NAD(P)-binding" evidence="1">
    <location>
        <begin position="50"/>
        <end position="240"/>
    </location>
</feature>
<name>A0ABQ1X3V1_9BACT</name>
<reference evidence="3" key="1">
    <citation type="journal article" date="2019" name="Int. J. Syst. Evol. Microbiol.">
        <title>The Global Catalogue of Microorganisms (GCM) 10K type strain sequencing project: providing services to taxonomists for standard genome sequencing and annotation.</title>
        <authorList>
            <consortium name="The Broad Institute Genomics Platform"/>
            <consortium name="The Broad Institute Genome Sequencing Center for Infectious Disease"/>
            <person name="Wu L."/>
            <person name="Ma J."/>
        </authorList>
    </citation>
    <scope>NUCLEOTIDE SEQUENCE [LARGE SCALE GENOMIC DNA]</scope>
    <source>
        <strain evidence="3">CGMCC 1.12990</strain>
    </source>
</reference>
<dbReference type="CDD" id="cd05244">
    <property type="entry name" value="BVR-B_like_SDR_a"/>
    <property type="match status" value="1"/>
</dbReference>
<dbReference type="SUPFAM" id="SSF51735">
    <property type="entry name" value="NAD(P)-binding Rossmann-fold domains"/>
    <property type="match status" value="1"/>
</dbReference>
<dbReference type="InterPro" id="IPR051606">
    <property type="entry name" value="Polyketide_Oxido-like"/>
</dbReference>
<sequence length="252" mass="26817">MGQRGVMDTGEGVISYLKVSTSHGNQYPEATVLCPKPDVFALMKHIALFGGSGLTGQQFLPLALAQGYSVRALARDPAKIPQRSAALEVIPGDVLSAADVARTLQGADVVVSLFGQVKNSPKDVQTRGTATIVAAMQQQGIRRIISLSGGGLPYPADQPKLADKLIRGIMRLAVPHVLTDAQGHADVLQTNGLSWEIVRAPRLTTGPARGQYRVGWVGVNASTSISRADLADFILKQVESEEFVGQMPFVSY</sequence>
<dbReference type="InterPro" id="IPR036291">
    <property type="entry name" value="NAD(P)-bd_dom_sf"/>
</dbReference>
<dbReference type="EMBL" id="BMGS01000013">
    <property type="protein sequence ID" value="GGG58616.1"/>
    <property type="molecule type" value="Genomic_DNA"/>
</dbReference>
<accession>A0ABQ1X3V1</accession>
<dbReference type="InterPro" id="IPR016040">
    <property type="entry name" value="NAD(P)-bd_dom"/>
</dbReference>
<gene>
    <name evidence="2" type="ORF">GCM10011378_38400</name>
</gene>
<comment type="caution">
    <text evidence="2">The sequence shown here is derived from an EMBL/GenBank/DDBJ whole genome shotgun (WGS) entry which is preliminary data.</text>
</comment>